<dbReference type="InterPro" id="IPR001633">
    <property type="entry name" value="EAL_dom"/>
</dbReference>
<dbReference type="NCBIfam" id="TIGR00254">
    <property type="entry name" value="GGDEF"/>
    <property type="match status" value="1"/>
</dbReference>
<evidence type="ECO:0000259" key="5">
    <source>
        <dbReference type="PROSITE" id="PS50887"/>
    </source>
</evidence>
<sequence>MSLFKQLLLAICAVLLVACVGNVLVSLESSREQRVDQLRAHAQDAATALALSLGSHVDDPQVVELLVSSIFDSGYFTHIRVVDPSAGHILTERSVPVEAFSAPGWFVSLINLPPLQAEALVSRGWQQAARVEVQSNPEFALAGLWRTTLASLFWLTSCAVFSALLGAWLLRRLLQPLNYLVRQAEAVSRREFHSLAAVPATPELQPVVQAMNRMVNTLREQFQEQAAHTEALRDEAYQDVLTGLANRRAFDMQVRSRLSDEEEVRRGFLFLVQVNDLSGLNQRLGGEQADELLRTIARLLQKRCRGAGLIAPLLARIRGGEFALMLPGLLVEEAEQWAVKISEDLNVLHETGTTDVEPVVWIALVPFAAGDNVQQLLHLMNEGLSRIDSREGKHWLRLERSAGQVGLEDRQGWRERLEHALENKRFSLYFQPVVEARDPEHLLHYKVLARLPDGQGHYYTAGRFLPWLERFGWLLRFDQLMVELVLEHMTTHRLPLALSLSTASLETAQGQDALLALLRRHGQLSSRLTLELSSNQVLPAARLESLAHSLNQLGFTLGLQHFGGRFGLLGNLSRLGLAWLKIDGSYIHDIDREEDKRLFIAAIQQAASSIELPLIAEWVETPAELAVLQKIGMQGVAGRLFGEPAPWAERPSGDEPARPRLARSESGVIDTNGWVGTGNK</sequence>
<dbReference type="SMART" id="SM00052">
    <property type="entry name" value="EAL"/>
    <property type="match status" value="1"/>
</dbReference>
<feature type="transmembrane region" description="Helical" evidence="2">
    <location>
        <begin position="152"/>
        <end position="170"/>
    </location>
</feature>
<dbReference type="Proteomes" id="UP000611945">
    <property type="component" value="Unassembled WGS sequence"/>
</dbReference>
<dbReference type="InterPro" id="IPR003660">
    <property type="entry name" value="HAMP_dom"/>
</dbReference>
<dbReference type="PROSITE" id="PS50883">
    <property type="entry name" value="EAL"/>
    <property type="match status" value="1"/>
</dbReference>
<name>A0ABR8TKE8_9PSED</name>
<dbReference type="PROSITE" id="PS50887">
    <property type="entry name" value="GGDEF"/>
    <property type="match status" value="1"/>
</dbReference>
<evidence type="ECO:0000256" key="2">
    <source>
        <dbReference type="SAM" id="Phobius"/>
    </source>
</evidence>
<feature type="domain" description="GGDEF" evidence="5">
    <location>
        <begin position="265"/>
        <end position="401"/>
    </location>
</feature>
<reference evidence="6 7" key="1">
    <citation type="submission" date="2020-08" db="EMBL/GenBank/DDBJ databases">
        <title>A Genomic Blueprint of the Chicken Gut Microbiome.</title>
        <authorList>
            <person name="Gilroy R."/>
            <person name="Ravi A."/>
            <person name="Getino M."/>
            <person name="Pursley I."/>
            <person name="Horton D.L."/>
            <person name="Alikhan N.-F."/>
            <person name="Baker D."/>
            <person name="Gharbi K."/>
            <person name="Hall N."/>
            <person name="Watson M."/>
            <person name="Adriaenssens E.M."/>
            <person name="Foster-Nyarko E."/>
            <person name="Jarju S."/>
            <person name="Secka A."/>
            <person name="Antonio M."/>
            <person name="Oren A."/>
            <person name="Chaudhuri R."/>
            <person name="La Ragione R.M."/>
            <person name="Hildebrand F."/>
            <person name="Pallen M.J."/>
        </authorList>
    </citation>
    <scope>NUCLEOTIDE SEQUENCE [LARGE SCALE GENOMIC DNA]</scope>
    <source>
        <strain evidence="6 7">Sa2CUA2</strain>
    </source>
</reference>
<dbReference type="InterPro" id="IPR000160">
    <property type="entry name" value="GGDEF_dom"/>
</dbReference>
<evidence type="ECO:0000313" key="6">
    <source>
        <dbReference type="EMBL" id="MBD7976255.1"/>
    </source>
</evidence>
<dbReference type="RefSeq" id="WP_251835013.1">
    <property type="nucleotide sequence ID" value="NZ_JACSQG010000001.1"/>
</dbReference>
<dbReference type="SUPFAM" id="SSF55073">
    <property type="entry name" value="Nucleotide cyclase"/>
    <property type="match status" value="1"/>
</dbReference>
<keyword evidence="7" id="KW-1185">Reference proteome</keyword>
<dbReference type="CDD" id="cd01948">
    <property type="entry name" value="EAL"/>
    <property type="match status" value="1"/>
</dbReference>
<dbReference type="PANTHER" id="PTHR33121">
    <property type="entry name" value="CYCLIC DI-GMP PHOSPHODIESTERASE PDEF"/>
    <property type="match status" value="1"/>
</dbReference>
<feature type="domain" description="HAMP" evidence="4">
    <location>
        <begin position="171"/>
        <end position="223"/>
    </location>
</feature>
<dbReference type="InterPro" id="IPR035919">
    <property type="entry name" value="EAL_sf"/>
</dbReference>
<dbReference type="EMBL" id="JACSQG010000001">
    <property type="protein sequence ID" value="MBD7976255.1"/>
    <property type="molecule type" value="Genomic_DNA"/>
</dbReference>
<keyword evidence="2" id="KW-0812">Transmembrane</keyword>
<accession>A0ABR8TKE8</accession>
<dbReference type="Gene3D" id="3.30.70.270">
    <property type="match status" value="1"/>
</dbReference>
<dbReference type="SUPFAM" id="SSF141868">
    <property type="entry name" value="EAL domain-like"/>
    <property type="match status" value="1"/>
</dbReference>
<dbReference type="Gene3D" id="6.20.270.20">
    <property type="entry name" value="LapD/MoxY periplasmic domain"/>
    <property type="match status" value="1"/>
</dbReference>
<dbReference type="InterPro" id="IPR032244">
    <property type="entry name" value="LapD_MoxY_N"/>
</dbReference>
<dbReference type="PROSITE" id="PS51257">
    <property type="entry name" value="PROKAR_LIPOPROTEIN"/>
    <property type="match status" value="1"/>
</dbReference>
<dbReference type="PROSITE" id="PS50885">
    <property type="entry name" value="HAMP"/>
    <property type="match status" value="1"/>
</dbReference>
<dbReference type="InterPro" id="IPR050706">
    <property type="entry name" value="Cyclic-di-GMP_PDE-like"/>
</dbReference>
<organism evidence="6 7">
    <name type="scientific">Serpens gallinarum</name>
    <dbReference type="NCBI Taxonomy" id="2763075"/>
    <lineage>
        <taxon>Bacteria</taxon>
        <taxon>Pseudomonadati</taxon>
        <taxon>Pseudomonadota</taxon>
        <taxon>Gammaproteobacteria</taxon>
        <taxon>Pseudomonadales</taxon>
        <taxon>Pseudomonadaceae</taxon>
        <taxon>Pseudomonas</taxon>
    </lineage>
</organism>
<comment type="caution">
    <text evidence="6">The sequence shown here is derived from an EMBL/GenBank/DDBJ whole genome shotgun (WGS) entry which is preliminary data.</text>
</comment>
<dbReference type="Gene3D" id="3.20.20.450">
    <property type="entry name" value="EAL domain"/>
    <property type="match status" value="1"/>
</dbReference>
<keyword evidence="2" id="KW-1133">Transmembrane helix</keyword>
<evidence type="ECO:0000256" key="1">
    <source>
        <dbReference type="SAM" id="MobiDB-lite"/>
    </source>
</evidence>
<gene>
    <name evidence="6" type="ORF">H9642_03540</name>
</gene>
<keyword evidence="2" id="KW-0472">Membrane</keyword>
<proteinExistence type="predicted"/>
<evidence type="ECO:0000313" key="7">
    <source>
        <dbReference type="Proteomes" id="UP000611945"/>
    </source>
</evidence>
<dbReference type="Pfam" id="PF00990">
    <property type="entry name" value="GGDEF"/>
    <property type="match status" value="1"/>
</dbReference>
<feature type="domain" description="EAL" evidence="3">
    <location>
        <begin position="410"/>
        <end position="658"/>
    </location>
</feature>
<dbReference type="InterPro" id="IPR043128">
    <property type="entry name" value="Rev_trsase/Diguanyl_cyclase"/>
</dbReference>
<dbReference type="Gene3D" id="3.30.110.200">
    <property type="match status" value="1"/>
</dbReference>
<dbReference type="InterPro" id="IPR029787">
    <property type="entry name" value="Nucleotide_cyclase"/>
</dbReference>
<feature type="region of interest" description="Disordered" evidence="1">
    <location>
        <begin position="644"/>
        <end position="680"/>
    </location>
</feature>
<dbReference type="Pfam" id="PF00563">
    <property type="entry name" value="EAL"/>
    <property type="match status" value="1"/>
</dbReference>
<dbReference type="InterPro" id="IPR042461">
    <property type="entry name" value="LapD_MoxY_peri_C"/>
</dbReference>
<dbReference type="PANTHER" id="PTHR33121:SF23">
    <property type="entry name" value="CYCLIC DI-GMP PHOSPHODIESTERASE PDEB"/>
    <property type="match status" value="1"/>
</dbReference>
<evidence type="ECO:0000259" key="3">
    <source>
        <dbReference type="PROSITE" id="PS50883"/>
    </source>
</evidence>
<dbReference type="Pfam" id="PF00672">
    <property type="entry name" value="HAMP"/>
    <property type="match status" value="1"/>
</dbReference>
<dbReference type="SMART" id="SM00304">
    <property type="entry name" value="HAMP"/>
    <property type="match status" value="1"/>
</dbReference>
<dbReference type="Pfam" id="PF16448">
    <property type="entry name" value="LapD_MoxY_N"/>
    <property type="match status" value="1"/>
</dbReference>
<dbReference type="SMART" id="SM00267">
    <property type="entry name" value="GGDEF"/>
    <property type="match status" value="1"/>
</dbReference>
<protein>
    <submittedName>
        <fullName evidence="6">EAL domain-containing protein</fullName>
    </submittedName>
</protein>
<evidence type="ECO:0000259" key="4">
    <source>
        <dbReference type="PROSITE" id="PS50885"/>
    </source>
</evidence>